<dbReference type="GO" id="GO:0006565">
    <property type="term" value="P:L-serine catabolic process"/>
    <property type="evidence" value="ECO:0007669"/>
    <property type="project" value="TreeGrafter"/>
</dbReference>
<dbReference type="InterPro" id="IPR050147">
    <property type="entry name" value="Ser/Thr_Dehydratase"/>
</dbReference>
<keyword evidence="2" id="KW-0663">Pyridoxal phosphate</keyword>
<dbReference type="Proteomes" id="UP001157974">
    <property type="component" value="Unassembled WGS sequence"/>
</dbReference>
<comment type="caution">
    <text evidence="5">The sequence shown here is derived from an EMBL/GenBank/DDBJ whole genome shotgun (WGS) entry which is preliminary data.</text>
</comment>
<dbReference type="InterPro" id="IPR000634">
    <property type="entry name" value="Ser/Thr_deHydtase_PyrdxlP-BS"/>
</dbReference>
<dbReference type="Gene3D" id="3.40.50.1100">
    <property type="match status" value="2"/>
</dbReference>
<dbReference type="GO" id="GO:0006567">
    <property type="term" value="P:L-threonine catabolic process"/>
    <property type="evidence" value="ECO:0007669"/>
    <property type="project" value="TreeGrafter"/>
</dbReference>
<name>A0AAV8V4W4_9RHOD</name>
<evidence type="ECO:0000259" key="4">
    <source>
        <dbReference type="Pfam" id="PF00291"/>
    </source>
</evidence>
<dbReference type="GO" id="GO:0030170">
    <property type="term" value="F:pyridoxal phosphate binding"/>
    <property type="evidence" value="ECO:0007669"/>
    <property type="project" value="InterPro"/>
</dbReference>
<feature type="domain" description="Tryptophan synthase beta chain-like PALP" evidence="4">
    <location>
        <begin position="30"/>
        <end position="324"/>
    </location>
</feature>
<dbReference type="GO" id="GO:0003941">
    <property type="term" value="F:L-serine ammonia-lyase activity"/>
    <property type="evidence" value="ECO:0007669"/>
    <property type="project" value="TreeGrafter"/>
</dbReference>
<evidence type="ECO:0000313" key="5">
    <source>
        <dbReference type="EMBL" id="KAJ8909037.1"/>
    </source>
</evidence>
<dbReference type="EMBL" id="JAMWBK010000001">
    <property type="protein sequence ID" value="KAJ8909037.1"/>
    <property type="molecule type" value="Genomic_DNA"/>
</dbReference>
<reference evidence="5 6" key="1">
    <citation type="journal article" date="2023" name="Nat. Commun.">
        <title>Origin of minicircular mitochondrial genomes in red algae.</title>
        <authorList>
            <person name="Lee Y."/>
            <person name="Cho C.H."/>
            <person name="Lee Y.M."/>
            <person name="Park S.I."/>
            <person name="Yang J.H."/>
            <person name="West J.A."/>
            <person name="Bhattacharya D."/>
            <person name="Yoon H.S."/>
        </authorList>
    </citation>
    <scope>NUCLEOTIDE SEQUENCE [LARGE SCALE GENOMIC DNA]</scope>
    <source>
        <strain evidence="5 6">CCMP1338</strain>
        <tissue evidence="5">Whole cell</tissue>
    </source>
</reference>
<keyword evidence="6" id="KW-1185">Reference proteome</keyword>
<dbReference type="NCBIfam" id="NF005292">
    <property type="entry name" value="PRK06815.1"/>
    <property type="match status" value="1"/>
</dbReference>
<dbReference type="PANTHER" id="PTHR48078:SF6">
    <property type="entry name" value="L-THREONINE DEHYDRATASE CATABOLIC TDCB"/>
    <property type="match status" value="1"/>
</dbReference>
<keyword evidence="3" id="KW-0456">Lyase</keyword>
<dbReference type="Pfam" id="PF00291">
    <property type="entry name" value="PALP"/>
    <property type="match status" value="1"/>
</dbReference>
<proteinExistence type="predicted"/>
<evidence type="ECO:0000256" key="2">
    <source>
        <dbReference type="ARBA" id="ARBA00022898"/>
    </source>
</evidence>
<dbReference type="InterPro" id="IPR036052">
    <property type="entry name" value="TrpB-like_PALP_sf"/>
</dbReference>
<dbReference type="AlphaFoldDB" id="A0AAV8V4W4"/>
<dbReference type="GO" id="GO:0009097">
    <property type="term" value="P:isoleucine biosynthetic process"/>
    <property type="evidence" value="ECO:0007669"/>
    <property type="project" value="TreeGrafter"/>
</dbReference>
<sequence length="345" mass="36280">MDENNNIEHLLDEVFNEVRKARELLNGYAYVTPLVRSKWLSSLTGADVHLKLESEQRTGSFKFRGAMNKILSSSARERERGFVTASTGNHGKAVAEALEVAGLTTSGSQNSIFLPEKVSSGKLLALSSYTVNIEFTSGSDCLETERAAVDAAKQSDRVYISPYTDLSVCAGQGTIACELVQQLPTIDAVFICVGGGGMIGGIASYFRKLSPGTTIVGCQPEASAVMSESVKAGRILDLPSLPTLSDGSAGGLDDGGFTFDLCKTLVDEWVLVSEEEIATAVLGMIQHHSKIVEGAAAVAIAALLKTCKQTKDYAGKSVVAVVCGSNLGTENLRSVLSLGADGSSL</sequence>
<dbReference type="PROSITE" id="PS00165">
    <property type="entry name" value="DEHYDRATASE_SER_THR"/>
    <property type="match status" value="1"/>
</dbReference>
<comment type="cofactor">
    <cofactor evidence="1">
        <name>pyridoxal 5'-phosphate</name>
        <dbReference type="ChEBI" id="CHEBI:597326"/>
    </cofactor>
</comment>
<protein>
    <recommendedName>
        <fullName evidence="4">Tryptophan synthase beta chain-like PALP domain-containing protein</fullName>
    </recommendedName>
</protein>
<dbReference type="GO" id="GO:0004794">
    <property type="term" value="F:threonine deaminase activity"/>
    <property type="evidence" value="ECO:0007669"/>
    <property type="project" value="TreeGrafter"/>
</dbReference>
<gene>
    <name evidence="5" type="ORF">NDN08_005735</name>
</gene>
<accession>A0AAV8V4W4</accession>
<evidence type="ECO:0000256" key="3">
    <source>
        <dbReference type="ARBA" id="ARBA00023239"/>
    </source>
</evidence>
<evidence type="ECO:0000313" key="6">
    <source>
        <dbReference type="Proteomes" id="UP001157974"/>
    </source>
</evidence>
<dbReference type="InterPro" id="IPR001926">
    <property type="entry name" value="TrpB-like_PALP"/>
</dbReference>
<organism evidence="5 6">
    <name type="scientific">Rhodosorus marinus</name>
    <dbReference type="NCBI Taxonomy" id="101924"/>
    <lineage>
        <taxon>Eukaryota</taxon>
        <taxon>Rhodophyta</taxon>
        <taxon>Stylonematophyceae</taxon>
        <taxon>Stylonematales</taxon>
        <taxon>Stylonemataceae</taxon>
        <taxon>Rhodosorus</taxon>
    </lineage>
</organism>
<dbReference type="PANTHER" id="PTHR48078">
    <property type="entry name" value="THREONINE DEHYDRATASE, MITOCHONDRIAL-RELATED"/>
    <property type="match status" value="1"/>
</dbReference>
<evidence type="ECO:0000256" key="1">
    <source>
        <dbReference type="ARBA" id="ARBA00001933"/>
    </source>
</evidence>
<dbReference type="SUPFAM" id="SSF53686">
    <property type="entry name" value="Tryptophan synthase beta subunit-like PLP-dependent enzymes"/>
    <property type="match status" value="1"/>
</dbReference>